<feature type="region of interest" description="Disordered" evidence="1">
    <location>
        <begin position="1"/>
        <end position="32"/>
    </location>
</feature>
<proteinExistence type="predicted"/>
<accession>A0A915JRM0</accession>
<feature type="compositionally biased region" description="Polar residues" evidence="1">
    <location>
        <begin position="17"/>
        <end position="29"/>
    </location>
</feature>
<dbReference type="WBParaSite" id="nRc.2.0.1.t28930-RA">
    <property type="protein sequence ID" value="nRc.2.0.1.t28930-RA"/>
    <property type="gene ID" value="nRc.2.0.1.g28930"/>
</dbReference>
<name>A0A915JRM0_ROMCU</name>
<protein>
    <submittedName>
        <fullName evidence="3">Uncharacterized protein</fullName>
    </submittedName>
</protein>
<feature type="compositionally biased region" description="Low complexity" evidence="1">
    <location>
        <begin position="1"/>
        <end position="16"/>
    </location>
</feature>
<evidence type="ECO:0000256" key="1">
    <source>
        <dbReference type="SAM" id="MobiDB-lite"/>
    </source>
</evidence>
<dbReference type="Proteomes" id="UP000887565">
    <property type="component" value="Unplaced"/>
</dbReference>
<keyword evidence="2" id="KW-1185">Reference proteome</keyword>
<evidence type="ECO:0000313" key="3">
    <source>
        <dbReference type="WBParaSite" id="nRc.2.0.1.t28930-RA"/>
    </source>
</evidence>
<organism evidence="2 3">
    <name type="scientific">Romanomermis culicivorax</name>
    <name type="common">Nematode worm</name>
    <dbReference type="NCBI Taxonomy" id="13658"/>
    <lineage>
        <taxon>Eukaryota</taxon>
        <taxon>Metazoa</taxon>
        <taxon>Ecdysozoa</taxon>
        <taxon>Nematoda</taxon>
        <taxon>Enoplea</taxon>
        <taxon>Dorylaimia</taxon>
        <taxon>Mermithida</taxon>
        <taxon>Mermithoidea</taxon>
        <taxon>Mermithidae</taxon>
        <taxon>Romanomermis</taxon>
    </lineage>
</organism>
<reference evidence="3" key="1">
    <citation type="submission" date="2022-11" db="UniProtKB">
        <authorList>
            <consortium name="WormBaseParasite"/>
        </authorList>
    </citation>
    <scope>IDENTIFICATION</scope>
</reference>
<sequence length="65" mass="7127">MQSSASQTQPSASNTQLSASEKQPSTSKAQPPVSWCHWALELEDTDATSFRSIFCHSEIYISGHL</sequence>
<dbReference type="AlphaFoldDB" id="A0A915JRM0"/>
<evidence type="ECO:0000313" key="2">
    <source>
        <dbReference type="Proteomes" id="UP000887565"/>
    </source>
</evidence>